<dbReference type="Pfam" id="PF13259">
    <property type="entry name" value="clamp_Gag1-like"/>
    <property type="match status" value="1"/>
</dbReference>
<dbReference type="InterPro" id="IPR053274">
    <property type="entry name" value="Fluconazole_resistance"/>
</dbReference>
<comment type="caution">
    <text evidence="3">The sequence shown here is derived from an EMBL/GenBank/DDBJ whole genome shotgun (WGS) entry which is preliminary data.</text>
</comment>
<dbReference type="AlphaFoldDB" id="A0AA38RDF7"/>
<feature type="compositionally biased region" description="Polar residues" evidence="1">
    <location>
        <begin position="363"/>
        <end position="372"/>
    </location>
</feature>
<evidence type="ECO:0000256" key="1">
    <source>
        <dbReference type="SAM" id="MobiDB-lite"/>
    </source>
</evidence>
<feature type="region of interest" description="Disordered" evidence="1">
    <location>
        <begin position="1"/>
        <end position="27"/>
    </location>
</feature>
<protein>
    <recommendedName>
        <fullName evidence="2">Gag1-like clamp domain-containing protein</fullName>
    </recommendedName>
</protein>
<dbReference type="InterPro" id="IPR025124">
    <property type="entry name" value="Gag1-like_clamp"/>
</dbReference>
<dbReference type="EMBL" id="JANBVN010000111">
    <property type="protein sequence ID" value="KAJ9143567.1"/>
    <property type="molecule type" value="Genomic_DNA"/>
</dbReference>
<reference evidence="3" key="1">
    <citation type="submission" date="2022-07" db="EMBL/GenBank/DDBJ databases">
        <title>Fungi with potential for degradation of polypropylene.</title>
        <authorList>
            <person name="Gostincar C."/>
        </authorList>
    </citation>
    <scope>NUCLEOTIDE SEQUENCE</scope>
    <source>
        <strain evidence="3">EXF-13287</strain>
    </source>
</reference>
<evidence type="ECO:0000313" key="3">
    <source>
        <dbReference type="EMBL" id="KAJ9143567.1"/>
    </source>
</evidence>
<proteinExistence type="predicted"/>
<feature type="compositionally biased region" description="Polar residues" evidence="1">
    <location>
        <begin position="126"/>
        <end position="135"/>
    </location>
</feature>
<evidence type="ECO:0000313" key="4">
    <source>
        <dbReference type="Proteomes" id="UP001174691"/>
    </source>
</evidence>
<gene>
    <name evidence="3" type="ORF">NKR19_g6821</name>
</gene>
<feature type="region of interest" description="Disordered" evidence="1">
    <location>
        <begin position="353"/>
        <end position="372"/>
    </location>
</feature>
<organism evidence="3 4">
    <name type="scientific">Coniochaeta hoffmannii</name>
    <dbReference type="NCBI Taxonomy" id="91930"/>
    <lineage>
        <taxon>Eukaryota</taxon>
        <taxon>Fungi</taxon>
        <taxon>Dikarya</taxon>
        <taxon>Ascomycota</taxon>
        <taxon>Pezizomycotina</taxon>
        <taxon>Sordariomycetes</taxon>
        <taxon>Sordariomycetidae</taxon>
        <taxon>Coniochaetales</taxon>
        <taxon>Coniochaetaceae</taxon>
        <taxon>Coniochaeta</taxon>
    </lineage>
</organism>
<feature type="domain" description="Gag1-like clamp" evidence="2">
    <location>
        <begin position="190"/>
        <end position="372"/>
    </location>
</feature>
<feature type="region of interest" description="Disordered" evidence="1">
    <location>
        <begin position="113"/>
        <end position="140"/>
    </location>
</feature>
<dbReference type="Proteomes" id="UP001174691">
    <property type="component" value="Unassembled WGS sequence"/>
</dbReference>
<evidence type="ECO:0000259" key="2">
    <source>
        <dbReference type="Pfam" id="PF13259"/>
    </source>
</evidence>
<keyword evidence="4" id="KW-1185">Reference proteome</keyword>
<feature type="compositionally biased region" description="Low complexity" evidence="1">
    <location>
        <begin position="292"/>
        <end position="310"/>
    </location>
</feature>
<sequence>MLFSDLYRSPKSPLSKLRHSLPHPIPVLPPGIDEDLVSRDKAKQKEAVKRFLVDRVRCDWEFNWPPQQGPQHVERSRLADAKAVPWEDAATTGSIRNSSEHVRPNTDAAVNAASEPVPAPDAGVTSIPTSPTSKTELIVPKDAGEEADLESDALSVYSTVSEDALHYRPRADWTSDLSDDDIQPSKPVLSPFRFDSPDSVGVAVQSSLQARRTRRRREVREESNWNNGLACYNARRDAWTGARTVRVKPRATPVTSPVSPISPRRLFWRTHSRTESASSTGTQPLTTVVSAPAATPAHTTTPLSPTTTHASNHSSTLSSEDVPPCARHISSTSTASPSPYPVETLLPIPPPLIPPQNPMRASITPQIYPSLY</sequence>
<feature type="non-terminal residue" evidence="3">
    <location>
        <position position="372"/>
    </location>
</feature>
<dbReference type="PANTHER" id="PTHR28065">
    <property type="entry name" value="FREQUENIN"/>
    <property type="match status" value="1"/>
</dbReference>
<name>A0AA38RDF7_9PEZI</name>
<accession>A0AA38RDF7</accession>
<feature type="region of interest" description="Disordered" evidence="1">
    <location>
        <begin position="292"/>
        <end position="340"/>
    </location>
</feature>
<dbReference type="PANTHER" id="PTHR28065:SF1">
    <property type="entry name" value="DUF4050 DOMAIN-CONTAINING PROTEIN"/>
    <property type="match status" value="1"/>
</dbReference>